<keyword evidence="1" id="KW-0472">Membrane</keyword>
<organism evidence="4 5">
    <name type="scientific">Enterococcus rivorum</name>
    <dbReference type="NCBI Taxonomy" id="762845"/>
    <lineage>
        <taxon>Bacteria</taxon>
        <taxon>Bacillati</taxon>
        <taxon>Bacillota</taxon>
        <taxon>Bacilli</taxon>
        <taxon>Lactobacillales</taxon>
        <taxon>Enterococcaceae</taxon>
        <taxon>Enterococcus</taxon>
    </lineage>
</organism>
<dbReference type="InterPro" id="IPR041498">
    <property type="entry name" value="Big_6"/>
</dbReference>
<dbReference type="RefSeq" id="WP_069700248.1">
    <property type="nucleotide sequence ID" value="NZ_JAGGMA010000001.1"/>
</dbReference>
<feature type="transmembrane region" description="Helical" evidence="1">
    <location>
        <begin position="7"/>
        <end position="27"/>
    </location>
</feature>
<dbReference type="Gene3D" id="2.60.40.10">
    <property type="entry name" value="Immunoglobulins"/>
    <property type="match status" value="1"/>
</dbReference>
<name>A0A1E5KS84_9ENTE</name>
<keyword evidence="5" id="KW-1185">Reference proteome</keyword>
<keyword evidence="1" id="KW-1133">Transmembrane helix</keyword>
<dbReference type="Pfam" id="PF17936">
    <property type="entry name" value="Big_6"/>
    <property type="match status" value="1"/>
</dbReference>
<dbReference type="STRING" id="762845.BCR26_06920"/>
<proteinExistence type="predicted"/>
<keyword evidence="1" id="KW-0812">Transmembrane</keyword>
<dbReference type="Pfam" id="PF20585">
    <property type="entry name" value="Pectate_lyase_5"/>
    <property type="match status" value="1"/>
</dbReference>
<dbReference type="EMBL" id="MIEK01000081">
    <property type="protein sequence ID" value="OEH80730.1"/>
    <property type="molecule type" value="Genomic_DNA"/>
</dbReference>
<dbReference type="Pfam" id="PF01345">
    <property type="entry name" value="DUF11"/>
    <property type="match status" value="1"/>
</dbReference>
<dbReference type="InterPro" id="IPR013783">
    <property type="entry name" value="Ig-like_fold"/>
</dbReference>
<accession>A0A1E5KS84</accession>
<dbReference type="Gene3D" id="2.60.40.740">
    <property type="match status" value="1"/>
</dbReference>
<evidence type="ECO:0000259" key="2">
    <source>
        <dbReference type="Pfam" id="PF01345"/>
    </source>
</evidence>
<reference evidence="4 5" key="1">
    <citation type="submission" date="2016-09" db="EMBL/GenBank/DDBJ databases">
        <authorList>
            <person name="Capua I."/>
            <person name="De Benedictis P."/>
            <person name="Joannis T."/>
            <person name="Lombin L.H."/>
            <person name="Cattoli G."/>
        </authorList>
    </citation>
    <scope>NUCLEOTIDE SEQUENCE [LARGE SCALE GENOMIC DNA]</scope>
    <source>
        <strain evidence="4 5">LMG 25899</strain>
    </source>
</reference>
<dbReference type="AlphaFoldDB" id="A0A1E5KS84"/>
<gene>
    <name evidence="4" type="ORF">BCR26_06920</name>
</gene>
<comment type="caution">
    <text evidence="4">The sequence shown here is derived from an EMBL/GenBank/DDBJ whole genome shotgun (WGS) entry which is preliminary data.</text>
</comment>
<dbReference type="Proteomes" id="UP000095256">
    <property type="component" value="Unassembled WGS sequence"/>
</dbReference>
<evidence type="ECO:0000259" key="3">
    <source>
        <dbReference type="Pfam" id="PF17936"/>
    </source>
</evidence>
<dbReference type="InterPro" id="IPR046776">
    <property type="entry name" value="Pectate_lyase_5"/>
</dbReference>
<evidence type="ECO:0000313" key="4">
    <source>
        <dbReference type="EMBL" id="OEH80730.1"/>
    </source>
</evidence>
<evidence type="ECO:0000256" key="1">
    <source>
        <dbReference type="SAM" id="Phobius"/>
    </source>
</evidence>
<feature type="domain" description="Bacterial Ig" evidence="3">
    <location>
        <begin position="711"/>
        <end position="780"/>
    </location>
</feature>
<dbReference type="InterPro" id="IPR001434">
    <property type="entry name" value="OmcB-like_DUF11"/>
</dbReference>
<protein>
    <submittedName>
        <fullName evidence="4">Uncharacterized protein</fullName>
    </submittedName>
</protein>
<sequence>MKFRKRSYLFFFIVFSLIVVFTTIFLGENTIKASEGDSAIQSSEKETFSSFDPELRSLPKTEEELHQQENITVPQMEAYMDGAYLSSKAANGKITGSMTDAEYQAKYAALNRQQNIAWNTKYNFRPETNVVRVFDFTGFKAAYENNAVSKIILEGNIIKPTSGTNGGNTSLKRTESIEIDGQGFLLEMKNSSINVDDLTSQTAFGKRFSDVPVFHMHDIQIANNSGYGAREGDLGNAWSFVNGRGEWGPGPNYGQQRGLWRYRVGNIYTPYDASKKSKNQRIGGRLIGGNRAEISMYGYNTIITGAENFYTGGMSIEPFTFYKGTNADYDYSVVWFIDNTGVNDNGQCTGTRRFDVGESGFVYLNYTASGTSYPAVYNLFDEINIGKNATYNANMPGSAAYFNVDNASFTAEEGSTVNLLSRAGSRPTVQFGAVHSINSGSQGNPTNTKYEFKPKSNVFIVGNSNSGVISYNVSSRSKGNQFILDSPETFDIRNMYNSTAATNAFLADESDNRGTNQFIVKNSDISLWNNQAGMDGAPTYDYSNVGNFTVTNASSNGGVSSTDPSLSIQYTRPTIKRISGMNSIPELIWTPVTDADYRQRGQVLLGYTAVGGSDPFDEDGNAKVKPLYADNIRKAYIDFKDTLGNQYTSVSESDGYVHWNKANHEIAGFQIANQNMLGTPYRATIVNNELKPYRVGEETATIVLDVTPPEPAKVTAGEVTNATKQLTGTGAEAKAKIYVNINGIKQVEVGVVNDDGSWQYNLPKYLNAGDTVQIFLEDNAPKIDLKLNPAAPITNTATGNINPTSDLTYRDAVFKAATKYTVKDVLPDKPKVEKTVKSYRENVEVNNTQVGDILFYRITATNNKPAPYKTVWKNVKIKDAIPIGTSFDSTDTGIKINDLDPVDGSYVYNPTGNGDLLFTIGDLATGESATVTFKVTVTQKAVGTTVTNKAKAIGESPRESGIFVPGPENPDKDHEIYEAETLAVNNPGGTVFGVLEFVSAPTVIDFGTQKVTPKMQRVNQPTAVQGDLTIQDSRASRKPWRLTARISNPLSNGENTISGALRYVYKGKEIILSSGAEEIARNTNLDNTPYKVNSTWSESGDGLKLQTDSGEVKSSGKYKAVIEWELTDAP</sequence>
<feature type="domain" description="DUF11" evidence="2">
    <location>
        <begin position="842"/>
        <end position="952"/>
    </location>
</feature>
<evidence type="ECO:0000313" key="5">
    <source>
        <dbReference type="Proteomes" id="UP000095256"/>
    </source>
</evidence>